<comment type="caution">
    <text evidence="9">The sequence shown here is derived from an EMBL/GenBank/DDBJ whole genome shotgun (WGS) entry which is preliminary data.</text>
</comment>
<dbReference type="PROSITE" id="PS51755">
    <property type="entry name" value="OMPR_PHOB"/>
    <property type="match status" value="1"/>
</dbReference>
<dbReference type="AlphaFoldDB" id="A0A8J4ECM0"/>
<evidence type="ECO:0000256" key="1">
    <source>
        <dbReference type="ARBA" id="ARBA00005820"/>
    </source>
</evidence>
<dbReference type="InterPro" id="IPR036388">
    <property type="entry name" value="WH-like_DNA-bd_sf"/>
</dbReference>
<dbReference type="InterPro" id="IPR005158">
    <property type="entry name" value="BTAD"/>
</dbReference>
<dbReference type="GO" id="GO:0003677">
    <property type="term" value="F:DNA binding"/>
    <property type="evidence" value="ECO:0007669"/>
    <property type="project" value="UniProtKB-UniRule"/>
</dbReference>
<dbReference type="InterPro" id="IPR041664">
    <property type="entry name" value="AAA_16"/>
</dbReference>
<dbReference type="InterPro" id="IPR019734">
    <property type="entry name" value="TPR_rpt"/>
</dbReference>
<dbReference type="EMBL" id="BOPH01000022">
    <property type="protein sequence ID" value="GIJ67032.1"/>
    <property type="molecule type" value="Genomic_DNA"/>
</dbReference>
<proteinExistence type="inferred from homology"/>
<dbReference type="Gene3D" id="1.10.260.40">
    <property type="entry name" value="lambda repressor-like DNA-binding domains"/>
    <property type="match status" value="1"/>
</dbReference>
<feature type="repeat" description="TPR" evidence="5">
    <location>
        <begin position="961"/>
        <end position="994"/>
    </location>
</feature>
<gene>
    <name evidence="9" type="ORF">Voc01_019490</name>
</gene>
<protein>
    <submittedName>
        <fullName evidence="9">SARP family transcriptional regulator</fullName>
    </submittedName>
</protein>
<evidence type="ECO:0000256" key="6">
    <source>
        <dbReference type="PROSITE-ProRule" id="PRU01091"/>
    </source>
</evidence>
<dbReference type="Pfam" id="PF13560">
    <property type="entry name" value="HTH_31"/>
    <property type="match status" value="1"/>
</dbReference>
<dbReference type="Gene3D" id="3.40.50.300">
    <property type="entry name" value="P-loop containing nucleotide triphosphate hydrolases"/>
    <property type="match status" value="1"/>
</dbReference>
<dbReference type="Pfam" id="PF13424">
    <property type="entry name" value="TPR_12"/>
    <property type="match status" value="1"/>
</dbReference>
<reference evidence="9" key="1">
    <citation type="submission" date="2021-01" db="EMBL/GenBank/DDBJ databases">
        <title>Whole genome shotgun sequence of Virgisporangium ochraceum NBRC 16418.</title>
        <authorList>
            <person name="Komaki H."/>
            <person name="Tamura T."/>
        </authorList>
    </citation>
    <scope>NUCLEOTIDE SEQUENCE</scope>
    <source>
        <strain evidence="9">NBRC 16418</strain>
    </source>
</reference>
<dbReference type="PANTHER" id="PTHR35807:SF1">
    <property type="entry name" value="TRANSCRIPTIONAL REGULATOR REDD"/>
    <property type="match status" value="1"/>
</dbReference>
<dbReference type="Gene3D" id="1.25.40.10">
    <property type="entry name" value="Tetratricopeptide repeat domain"/>
    <property type="match status" value="2"/>
</dbReference>
<name>A0A8J4ECM0_9ACTN</name>
<dbReference type="GO" id="GO:0000160">
    <property type="term" value="P:phosphorelay signal transduction system"/>
    <property type="evidence" value="ECO:0007669"/>
    <property type="project" value="InterPro"/>
</dbReference>
<evidence type="ECO:0000256" key="5">
    <source>
        <dbReference type="PROSITE-ProRule" id="PRU00339"/>
    </source>
</evidence>
<dbReference type="SMART" id="SM00530">
    <property type="entry name" value="HTH_XRE"/>
    <property type="match status" value="1"/>
</dbReference>
<keyword evidence="2" id="KW-0805">Transcription regulation</keyword>
<organism evidence="9 10">
    <name type="scientific">Virgisporangium ochraceum</name>
    <dbReference type="NCBI Taxonomy" id="65505"/>
    <lineage>
        <taxon>Bacteria</taxon>
        <taxon>Bacillati</taxon>
        <taxon>Actinomycetota</taxon>
        <taxon>Actinomycetes</taxon>
        <taxon>Micromonosporales</taxon>
        <taxon>Micromonosporaceae</taxon>
        <taxon>Virgisporangium</taxon>
    </lineage>
</organism>
<accession>A0A8J4ECM0</accession>
<feature type="domain" description="OmpR/PhoB-type" evidence="8">
    <location>
        <begin position="60"/>
        <end position="168"/>
    </location>
</feature>
<dbReference type="Pfam" id="PF13191">
    <property type="entry name" value="AAA_16"/>
    <property type="match status" value="1"/>
</dbReference>
<dbReference type="InterPro" id="IPR016032">
    <property type="entry name" value="Sig_transdc_resp-reg_C-effctor"/>
</dbReference>
<dbReference type="SUPFAM" id="SSF52540">
    <property type="entry name" value="P-loop containing nucleoside triphosphate hydrolases"/>
    <property type="match status" value="1"/>
</dbReference>
<dbReference type="PROSITE" id="PS50943">
    <property type="entry name" value="HTH_CROC1"/>
    <property type="match status" value="1"/>
</dbReference>
<evidence type="ECO:0000313" key="10">
    <source>
        <dbReference type="Proteomes" id="UP000635606"/>
    </source>
</evidence>
<dbReference type="PANTHER" id="PTHR35807">
    <property type="entry name" value="TRANSCRIPTIONAL REGULATOR REDD-RELATED"/>
    <property type="match status" value="1"/>
</dbReference>
<dbReference type="CDD" id="cd00093">
    <property type="entry name" value="HTH_XRE"/>
    <property type="match status" value="1"/>
</dbReference>
<evidence type="ECO:0000256" key="2">
    <source>
        <dbReference type="ARBA" id="ARBA00023015"/>
    </source>
</evidence>
<sequence length="1009" mass="106638">MKGRAEQVSDTGAAIRRRRLAAGLTQQELADASGVSVRTVRDIEQGRVDRPRAASVRRLVEALVPGPGSAGVSVDVLGPLSVTRDGRPVELRGTLTRGLLGLLALQAGETVATASIVAALWGERPPRTCRTQIHRAVNQIRDALEPDRQPREPGDLIRLEPGGYVLALDAERVDASRFRSLVERARDGGVDALALLDEALRCWRGPVLADAPATLHAQPVVAAVERQRLSAVLALADLALDAGRPDVAAAHVRDLAAVEPLHEGLHARQMLLLAAGGEQAAALRLYTELRDRLVGELGVEPGPELRAAQLRVLRSDAAPAAAGSAVPVLPSTAEPVRPVPGQLPAGVRAFAGRQRQLAALDAHLAAAAPDRPPAPVVVVGPAGVGKSALATHWAHRVRGRFPDGQLHIDLQGFHPSGAALDPGAVLRGFLQALGVPPHRVPPDLSGQVGLYRTVTAGRRLLVVLDNARDADHVRTLLPAEPGCLAVVTSRSPMLGLVASDEAHLVELDPLPAGEATDLLAGRLGRDRLAAEPSAAADIVRRCGGLPVALAVAAARAAGQPALPLAALADELRRERDSLQPFDLGDTTTDVRAVFSWSYRTLGPAAARTFRHLGLHPGPSVGAAAVASMVGAAPAEVGAALTELVGAHLVTRVRAGRYGLHDLFRAYAAEVGRRTDSAAGTAAARRRLYDHHLATAYRAALRLNPHRRPFPSVDPGPSVVPESVDGYADAVAWFTAELPTVLTLVDEAVAAGLPVHGWRLGWTVLTFLRRDGRWHDLARVTTAALACAEDADDVLGRAHAERGRALAWAGMGGGAHPAADAHAALERALTHFTTAGDRVGQGETHLDLASALQHLGERATALAHAERALELFRAAGYEYGEANARNSIGWHHADLGRYDLALAHCLAALSRLEELGDRYGQAATSHSVGYAYQRLGRHTEAIVHYRRAARLSEEAGDRYHRAMTLANLGETYQATGDRDAARAAYAEALRVLTDLDHPDAEPVRKALAAL</sequence>
<dbReference type="InterPro" id="IPR001867">
    <property type="entry name" value="OmpR/PhoB-type_DNA-bd"/>
</dbReference>
<keyword evidence="3 6" id="KW-0238">DNA-binding</keyword>
<dbReference type="InterPro" id="IPR011990">
    <property type="entry name" value="TPR-like_helical_dom_sf"/>
</dbReference>
<evidence type="ECO:0000259" key="8">
    <source>
        <dbReference type="PROSITE" id="PS51755"/>
    </source>
</evidence>
<dbReference type="SUPFAM" id="SSF47413">
    <property type="entry name" value="lambda repressor-like DNA-binding domains"/>
    <property type="match status" value="1"/>
</dbReference>
<dbReference type="SMART" id="SM01043">
    <property type="entry name" value="BTAD"/>
    <property type="match status" value="1"/>
</dbReference>
<dbReference type="PROSITE" id="PS50005">
    <property type="entry name" value="TPR"/>
    <property type="match status" value="2"/>
</dbReference>
<dbReference type="InterPro" id="IPR051677">
    <property type="entry name" value="AfsR-DnrI-RedD_regulator"/>
</dbReference>
<dbReference type="CDD" id="cd15831">
    <property type="entry name" value="BTAD"/>
    <property type="match status" value="1"/>
</dbReference>
<dbReference type="SUPFAM" id="SSF48452">
    <property type="entry name" value="TPR-like"/>
    <property type="match status" value="2"/>
</dbReference>
<dbReference type="PRINTS" id="PR00364">
    <property type="entry name" value="DISEASERSIST"/>
</dbReference>
<keyword evidence="4" id="KW-0804">Transcription</keyword>
<keyword evidence="5" id="KW-0802">TPR repeat</keyword>
<dbReference type="Proteomes" id="UP000635606">
    <property type="component" value="Unassembled WGS sequence"/>
</dbReference>
<dbReference type="InterPro" id="IPR027417">
    <property type="entry name" value="P-loop_NTPase"/>
</dbReference>
<dbReference type="GO" id="GO:0006355">
    <property type="term" value="P:regulation of DNA-templated transcription"/>
    <property type="evidence" value="ECO:0007669"/>
    <property type="project" value="InterPro"/>
</dbReference>
<feature type="domain" description="HTH cro/C1-type" evidence="7">
    <location>
        <begin position="15"/>
        <end position="77"/>
    </location>
</feature>
<dbReference type="SUPFAM" id="SSF46894">
    <property type="entry name" value="C-terminal effector domain of the bipartite response regulators"/>
    <property type="match status" value="1"/>
</dbReference>
<dbReference type="SMART" id="SM00028">
    <property type="entry name" value="TPR"/>
    <property type="match status" value="4"/>
</dbReference>
<dbReference type="Pfam" id="PF03704">
    <property type="entry name" value="BTAD"/>
    <property type="match status" value="1"/>
</dbReference>
<evidence type="ECO:0000256" key="4">
    <source>
        <dbReference type="ARBA" id="ARBA00023163"/>
    </source>
</evidence>
<dbReference type="InterPro" id="IPR010982">
    <property type="entry name" value="Lambda_DNA-bd_dom_sf"/>
</dbReference>
<dbReference type="Gene3D" id="1.10.10.10">
    <property type="entry name" value="Winged helix-like DNA-binding domain superfamily/Winged helix DNA-binding domain"/>
    <property type="match status" value="1"/>
</dbReference>
<feature type="DNA-binding region" description="OmpR/PhoB-type" evidence="6">
    <location>
        <begin position="60"/>
        <end position="168"/>
    </location>
</feature>
<dbReference type="SMART" id="SM00862">
    <property type="entry name" value="Trans_reg_C"/>
    <property type="match status" value="1"/>
</dbReference>
<comment type="similarity">
    <text evidence="1">Belongs to the AfsR/DnrI/RedD regulatory family.</text>
</comment>
<evidence type="ECO:0000313" key="9">
    <source>
        <dbReference type="EMBL" id="GIJ67032.1"/>
    </source>
</evidence>
<evidence type="ECO:0000256" key="3">
    <source>
        <dbReference type="ARBA" id="ARBA00023125"/>
    </source>
</evidence>
<feature type="repeat" description="TPR" evidence="5">
    <location>
        <begin position="921"/>
        <end position="954"/>
    </location>
</feature>
<keyword evidence="10" id="KW-1185">Reference proteome</keyword>
<dbReference type="InterPro" id="IPR001387">
    <property type="entry name" value="Cro/C1-type_HTH"/>
</dbReference>
<evidence type="ECO:0000259" key="7">
    <source>
        <dbReference type="PROSITE" id="PS50943"/>
    </source>
</evidence>